<proteinExistence type="predicted"/>
<organism evidence="2 3">
    <name type="scientific">Aspergillus bertholletiae</name>
    <dbReference type="NCBI Taxonomy" id="1226010"/>
    <lineage>
        <taxon>Eukaryota</taxon>
        <taxon>Fungi</taxon>
        <taxon>Dikarya</taxon>
        <taxon>Ascomycota</taxon>
        <taxon>Pezizomycotina</taxon>
        <taxon>Eurotiomycetes</taxon>
        <taxon>Eurotiomycetidae</taxon>
        <taxon>Eurotiales</taxon>
        <taxon>Aspergillaceae</taxon>
        <taxon>Aspergillus</taxon>
        <taxon>Aspergillus subgen. Circumdati</taxon>
    </lineage>
</organism>
<sequence>MISLSGCKSFHFTPVQCRGCLFPAFLPLFFHFCPLLFPLFPICLDSRQRHQALHSLSGRTLPKIRSPSSNETRQCLMSLKFPHRGNEWRAKQ</sequence>
<reference evidence="2 3" key="1">
    <citation type="submission" date="2019-04" db="EMBL/GenBank/DDBJ databases">
        <title>Friends and foes A comparative genomics studyof 23 Aspergillus species from section Flavi.</title>
        <authorList>
            <consortium name="DOE Joint Genome Institute"/>
            <person name="Kjaerbolling I."/>
            <person name="Vesth T."/>
            <person name="Frisvad J.C."/>
            <person name="Nybo J.L."/>
            <person name="Theobald S."/>
            <person name="Kildgaard S."/>
            <person name="Isbrandt T."/>
            <person name="Kuo A."/>
            <person name="Sato A."/>
            <person name="Lyhne E.K."/>
            <person name="Kogle M.E."/>
            <person name="Wiebenga A."/>
            <person name="Kun R.S."/>
            <person name="Lubbers R.J."/>
            <person name="Makela M.R."/>
            <person name="Barry K."/>
            <person name="Chovatia M."/>
            <person name="Clum A."/>
            <person name="Daum C."/>
            <person name="Haridas S."/>
            <person name="He G."/>
            <person name="LaButti K."/>
            <person name="Lipzen A."/>
            <person name="Mondo S."/>
            <person name="Riley R."/>
            <person name="Salamov A."/>
            <person name="Simmons B.A."/>
            <person name="Magnuson J.K."/>
            <person name="Henrissat B."/>
            <person name="Mortensen U.H."/>
            <person name="Larsen T.O."/>
            <person name="Devries R.P."/>
            <person name="Grigoriev I.V."/>
            <person name="Machida M."/>
            <person name="Baker S.E."/>
            <person name="Andersen M.R."/>
        </authorList>
    </citation>
    <scope>NUCLEOTIDE SEQUENCE [LARGE SCALE GENOMIC DNA]</scope>
    <source>
        <strain evidence="2 3">IBT 29228</strain>
    </source>
</reference>
<accession>A0A5N7BM60</accession>
<evidence type="ECO:0000313" key="2">
    <source>
        <dbReference type="EMBL" id="KAE8382577.1"/>
    </source>
</evidence>
<dbReference type="AlphaFoldDB" id="A0A5N7BM60"/>
<feature type="transmembrane region" description="Helical" evidence="1">
    <location>
        <begin position="24"/>
        <end position="44"/>
    </location>
</feature>
<evidence type="ECO:0000313" key="3">
    <source>
        <dbReference type="Proteomes" id="UP000326198"/>
    </source>
</evidence>
<dbReference type="Proteomes" id="UP000326198">
    <property type="component" value="Unassembled WGS sequence"/>
</dbReference>
<keyword evidence="1" id="KW-0812">Transmembrane</keyword>
<keyword evidence="3" id="KW-1185">Reference proteome</keyword>
<gene>
    <name evidence="2" type="ORF">BDV26DRAFT_253237</name>
</gene>
<dbReference type="OrthoDB" id="10530576at2759"/>
<protein>
    <submittedName>
        <fullName evidence="2">Uncharacterized protein</fullName>
    </submittedName>
</protein>
<keyword evidence="1" id="KW-1133">Transmembrane helix</keyword>
<dbReference type="EMBL" id="ML736161">
    <property type="protein sequence ID" value="KAE8382577.1"/>
    <property type="molecule type" value="Genomic_DNA"/>
</dbReference>
<name>A0A5N7BM60_9EURO</name>
<keyword evidence="1" id="KW-0472">Membrane</keyword>
<evidence type="ECO:0000256" key="1">
    <source>
        <dbReference type="SAM" id="Phobius"/>
    </source>
</evidence>